<keyword evidence="14" id="KW-0413">Isomerase</keyword>
<dbReference type="CDD" id="cd17920">
    <property type="entry name" value="DEXHc_RecQ"/>
    <property type="match status" value="1"/>
</dbReference>
<dbReference type="InterPro" id="IPR011545">
    <property type="entry name" value="DEAD/DEAH_box_helicase_dom"/>
</dbReference>
<feature type="domain" description="Helicase C-terminal" evidence="19">
    <location>
        <begin position="216"/>
        <end position="364"/>
    </location>
</feature>
<dbReference type="InterPro" id="IPR010997">
    <property type="entry name" value="HRDC-like_sf"/>
</dbReference>
<dbReference type="Gene3D" id="3.40.50.300">
    <property type="entry name" value="P-loop containing nucleotide triphosphate hydrolases"/>
    <property type="match status" value="2"/>
</dbReference>
<dbReference type="FunFam" id="3.40.50.300:FF:000296">
    <property type="entry name" value="ATP-dependent DNA helicase RecQ"/>
    <property type="match status" value="1"/>
</dbReference>
<dbReference type="NCBIfam" id="TIGR01389">
    <property type="entry name" value="recQ"/>
    <property type="match status" value="1"/>
</dbReference>
<evidence type="ECO:0000256" key="13">
    <source>
        <dbReference type="ARBA" id="ARBA00023204"/>
    </source>
</evidence>
<dbReference type="InterPro" id="IPR014001">
    <property type="entry name" value="Helicase_ATP-bd"/>
</dbReference>
<dbReference type="Proteomes" id="UP000004095">
    <property type="component" value="Unassembled WGS sequence"/>
</dbReference>
<dbReference type="GO" id="GO:0009378">
    <property type="term" value="F:four-way junction helicase activity"/>
    <property type="evidence" value="ECO:0007669"/>
    <property type="project" value="TreeGrafter"/>
</dbReference>
<accession>A1ZED7</accession>
<dbReference type="GO" id="GO:0043138">
    <property type="term" value="F:3'-5' DNA helicase activity"/>
    <property type="evidence" value="ECO:0007669"/>
    <property type="project" value="UniProtKB-EC"/>
</dbReference>
<evidence type="ECO:0000256" key="3">
    <source>
        <dbReference type="ARBA" id="ARBA00005446"/>
    </source>
</evidence>
<comment type="catalytic activity">
    <reaction evidence="15">
        <text>Couples ATP hydrolysis with the unwinding of duplex DNA by translocating in the 3'-5' direction.</text>
        <dbReference type="EC" id="5.6.2.4"/>
    </reaction>
</comment>
<keyword evidence="10" id="KW-0067">ATP-binding</keyword>
<evidence type="ECO:0000256" key="4">
    <source>
        <dbReference type="ARBA" id="ARBA00022723"/>
    </source>
</evidence>
<dbReference type="PROSITE" id="PS50967">
    <property type="entry name" value="HRDC"/>
    <property type="match status" value="1"/>
</dbReference>
<feature type="domain" description="Helicase ATP-binding" evidence="18">
    <location>
        <begin position="27"/>
        <end position="195"/>
    </location>
</feature>
<dbReference type="InterPro" id="IPR044876">
    <property type="entry name" value="HRDC_dom_sf"/>
</dbReference>
<dbReference type="GO" id="GO:0030894">
    <property type="term" value="C:replisome"/>
    <property type="evidence" value="ECO:0007669"/>
    <property type="project" value="TreeGrafter"/>
</dbReference>
<keyword evidence="9" id="KW-0862">Zinc</keyword>
<dbReference type="GO" id="GO:0006260">
    <property type="term" value="P:DNA replication"/>
    <property type="evidence" value="ECO:0007669"/>
    <property type="project" value="InterPro"/>
</dbReference>
<keyword evidence="11" id="KW-0238">DNA-binding</keyword>
<keyword evidence="13" id="KW-0234">DNA repair</keyword>
<keyword evidence="8 20" id="KW-0347">Helicase</keyword>
<dbReference type="Gene3D" id="1.10.10.10">
    <property type="entry name" value="Winged helix-like DNA-binding domain superfamily/Winged helix DNA-binding domain"/>
    <property type="match status" value="1"/>
</dbReference>
<dbReference type="OrthoDB" id="9763310at2"/>
<evidence type="ECO:0000256" key="10">
    <source>
        <dbReference type="ARBA" id="ARBA00022840"/>
    </source>
</evidence>
<dbReference type="GO" id="GO:0043590">
    <property type="term" value="C:bacterial nucleoid"/>
    <property type="evidence" value="ECO:0007669"/>
    <property type="project" value="TreeGrafter"/>
</dbReference>
<dbReference type="PANTHER" id="PTHR13710">
    <property type="entry name" value="DNA HELICASE RECQ FAMILY MEMBER"/>
    <property type="match status" value="1"/>
</dbReference>
<name>A1ZED7_MICM2</name>
<dbReference type="PROSITE" id="PS51192">
    <property type="entry name" value="HELICASE_ATP_BIND_1"/>
    <property type="match status" value="1"/>
</dbReference>
<dbReference type="Gene3D" id="1.10.150.80">
    <property type="entry name" value="HRDC domain"/>
    <property type="match status" value="1"/>
</dbReference>
<keyword evidence="5" id="KW-0547">Nucleotide-binding</keyword>
<dbReference type="EC" id="5.6.2.4" evidence="16"/>
<evidence type="ECO:0000313" key="20">
    <source>
        <dbReference type="EMBL" id="EAY31445.1"/>
    </source>
</evidence>
<dbReference type="CDD" id="cd18794">
    <property type="entry name" value="SF2_C_RecQ"/>
    <property type="match status" value="1"/>
</dbReference>
<dbReference type="InterPro" id="IPR036390">
    <property type="entry name" value="WH_DNA-bd_sf"/>
</dbReference>
<dbReference type="Pfam" id="PF00570">
    <property type="entry name" value="HRDC"/>
    <property type="match status" value="1"/>
</dbReference>
<dbReference type="GO" id="GO:0009432">
    <property type="term" value="P:SOS response"/>
    <property type="evidence" value="ECO:0007669"/>
    <property type="project" value="UniProtKB-UniRule"/>
</dbReference>
<dbReference type="RefSeq" id="WP_002694023.1">
    <property type="nucleotide sequence ID" value="NZ_AAWS01000003.1"/>
</dbReference>
<dbReference type="GO" id="GO:0006281">
    <property type="term" value="P:DNA repair"/>
    <property type="evidence" value="ECO:0007669"/>
    <property type="project" value="UniProtKB-KW"/>
</dbReference>
<dbReference type="eggNOG" id="COG0514">
    <property type="taxonomic scope" value="Bacteria"/>
</dbReference>
<evidence type="ECO:0000256" key="8">
    <source>
        <dbReference type="ARBA" id="ARBA00022806"/>
    </source>
</evidence>
<protein>
    <recommendedName>
        <fullName evidence="16">DNA helicase RecQ</fullName>
        <ecNumber evidence="16">5.6.2.4</ecNumber>
    </recommendedName>
</protein>
<comment type="cofactor">
    <cofactor evidence="2">
        <name>Zn(2+)</name>
        <dbReference type="ChEBI" id="CHEBI:29105"/>
    </cofactor>
</comment>
<sequence>MHTASPEATLQQYFGYKQFRPLQKDIIDQVLAGNDALVLMPTGGGKSLCYQVPALMMEGIAIVVSPLIALMQDQVEALQRNDIAAAFYNSTQTSSEQSEIERQCMDGKIKLLYVSPEKLLSGTFIEFLQRLQINLFAIDEAHCISSWGHDFRPEYAQLKMLKKVFPSVPVVALTATADKTTRNDILNQLNLQQPETFLASFDRENIRLHVSPGQNRIKKIIKYLETRPNQSGIIYCLSRKSTEQIAQKLKDAGFSADYYHAKMDSNRRAAVQQSFLKDDTHIICATIAFGMGIDKPNVRFVIHYNMPKNVEGYYQEIGRAGRDGLKSDAILFYSYGDVKILREFIHNIDNEGFKALQFAKLERMLQFADADICRRRILLNYFNENFQQDCGNCDVCRNPPQKFDGTILAQKALSACLRVKQQVGINALIDVLRGAKNQQIIENGYHQIKTFGAGKDVSFQDWRDYLQQMINLGVFEIAYDQNLALKTAELGNQILAGAQKLLLSKPTEKTFAKAPAERPKSKKAVAKEGLFEALRTLRKQIADSQSIAPHIIFNDATLTEMSDNRPYTKADFLEVSGVTQTKMEQYGQTFINEIVRVSVAQYQAGATVKGASPLTTYQLYKQGLTPKEIVAERAKAEGKALNPVTVEGHLISLYKKGYSVDLMRFTNATAVSDIQQVLHQDLGEDGFKGIHEQFGGKYSYFEIRIAKALLGE</sequence>
<reference evidence="20 21" key="1">
    <citation type="submission" date="2007-01" db="EMBL/GenBank/DDBJ databases">
        <authorList>
            <person name="Haygood M."/>
            <person name="Podell S."/>
            <person name="Anderson C."/>
            <person name="Hopkinson B."/>
            <person name="Roe K."/>
            <person name="Barbeau K."/>
            <person name="Gaasterland T."/>
            <person name="Ferriera S."/>
            <person name="Johnson J."/>
            <person name="Kravitz S."/>
            <person name="Beeson K."/>
            <person name="Sutton G."/>
            <person name="Rogers Y.-H."/>
            <person name="Friedman R."/>
            <person name="Frazier M."/>
            <person name="Venter J.C."/>
        </authorList>
    </citation>
    <scope>NUCLEOTIDE SEQUENCE [LARGE SCALE GENOMIC DNA]</scope>
    <source>
        <strain evidence="20 21">ATCC 23134</strain>
    </source>
</reference>
<dbReference type="PROSITE" id="PS51194">
    <property type="entry name" value="HELICASE_CTER"/>
    <property type="match status" value="1"/>
</dbReference>
<keyword evidence="21" id="KW-1185">Reference proteome</keyword>
<keyword evidence="6" id="KW-0227">DNA damage</keyword>
<keyword evidence="12" id="KW-0233">DNA recombination</keyword>
<dbReference type="InterPro" id="IPR027417">
    <property type="entry name" value="P-loop_NTPase"/>
</dbReference>
<dbReference type="Pfam" id="PF00270">
    <property type="entry name" value="DEAD"/>
    <property type="match status" value="1"/>
</dbReference>
<dbReference type="GO" id="GO:0006310">
    <property type="term" value="P:DNA recombination"/>
    <property type="evidence" value="ECO:0007669"/>
    <property type="project" value="UniProtKB-UniRule"/>
</dbReference>
<comment type="cofactor">
    <cofactor evidence="1">
        <name>Mg(2+)</name>
        <dbReference type="ChEBI" id="CHEBI:18420"/>
    </cofactor>
</comment>
<evidence type="ECO:0000313" key="21">
    <source>
        <dbReference type="Proteomes" id="UP000004095"/>
    </source>
</evidence>
<dbReference type="SMART" id="SM00341">
    <property type="entry name" value="HRDC"/>
    <property type="match status" value="1"/>
</dbReference>
<dbReference type="NCBIfam" id="TIGR00614">
    <property type="entry name" value="recQ_fam"/>
    <property type="match status" value="1"/>
</dbReference>
<dbReference type="EMBL" id="AAWS01000003">
    <property type="protein sequence ID" value="EAY31445.1"/>
    <property type="molecule type" value="Genomic_DNA"/>
</dbReference>
<evidence type="ECO:0000259" key="18">
    <source>
        <dbReference type="PROSITE" id="PS51192"/>
    </source>
</evidence>
<dbReference type="InterPro" id="IPR018982">
    <property type="entry name" value="RQC_domain"/>
</dbReference>
<feature type="domain" description="HRDC" evidence="17">
    <location>
        <begin position="524"/>
        <end position="604"/>
    </location>
</feature>
<dbReference type="Pfam" id="PF09382">
    <property type="entry name" value="RQC"/>
    <property type="match status" value="1"/>
</dbReference>
<dbReference type="SMART" id="SM00956">
    <property type="entry name" value="RQC"/>
    <property type="match status" value="1"/>
</dbReference>
<evidence type="ECO:0000256" key="16">
    <source>
        <dbReference type="NCBIfam" id="TIGR01389"/>
    </source>
</evidence>
<dbReference type="PANTHER" id="PTHR13710:SF105">
    <property type="entry name" value="ATP-DEPENDENT DNA HELICASE Q1"/>
    <property type="match status" value="1"/>
</dbReference>
<gene>
    <name evidence="20" type="ORF">M23134_04278</name>
</gene>
<organism evidence="20 21">
    <name type="scientific">Microscilla marina ATCC 23134</name>
    <dbReference type="NCBI Taxonomy" id="313606"/>
    <lineage>
        <taxon>Bacteria</taxon>
        <taxon>Pseudomonadati</taxon>
        <taxon>Bacteroidota</taxon>
        <taxon>Cytophagia</taxon>
        <taxon>Cytophagales</taxon>
        <taxon>Microscillaceae</taxon>
        <taxon>Microscilla</taxon>
    </lineage>
</organism>
<dbReference type="SUPFAM" id="SSF52540">
    <property type="entry name" value="P-loop containing nucleoside triphosphate hydrolases"/>
    <property type="match status" value="1"/>
</dbReference>
<comment type="similarity">
    <text evidence="3">Belongs to the helicase family. RecQ subfamily.</text>
</comment>
<dbReference type="InterPro" id="IPR029491">
    <property type="entry name" value="Helicase_HTH"/>
</dbReference>
<dbReference type="SUPFAM" id="SSF47819">
    <property type="entry name" value="HRDC-like"/>
    <property type="match status" value="1"/>
</dbReference>
<dbReference type="InterPro" id="IPR036388">
    <property type="entry name" value="WH-like_DNA-bd_sf"/>
</dbReference>
<proteinExistence type="inferred from homology"/>
<keyword evidence="4" id="KW-0479">Metal-binding</keyword>
<evidence type="ECO:0000256" key="12">
    <source>
        <dbReference type="ARBA" id="ARBA00023172"/>
    </source>
</evidence>
<evidence type="ECO:0000256" key="6">
    <source>
        <dbReference type="ARBA" id="ARBA00022763"/>
    </source>
</evidence>
<evidence type="ECO:0000259" key="17">
    <source>
        <dbReference type="PROSITE" id="PS50967"/>
    </source>
</evidence>
<evidence type="ECO:0000256" key="7">
    <source>
        <dbReference type="ARBA" id="ARBA00022801"/>
    </source>
</evidence>
<evidence type="ECO:0000256" key="2">
    <source>
        <dbReference type="ARBA" id="ARBA00001947"/>
    </source>
</evidence>
<dbReference type="SMART" id="SM00490">
    <property type="entry name" value="HELICc"/>
    <property type="match status" value="1"/>
</dbReference>
<dbReference type="InterPro" id="IPR004589">
    <property type="entry name" value="DNA_helicase_ATP-dep_RecQ"/>
</dbReference>
<dbReference type="SUPFAM" id="SSF46785">
    <property type="entry name" value="Winged helix' DNA-binding domain"/>
    <property type="match status" value="1"/>
</dbReference>
<dbReference type="GO" id="GO:0016787">
    <property type="term" value="F:hydrolase activity"/>
    <property type="evidence" value="ECO:0007669"/>
    <property type="project" value="UniProtKB-KW"/>
</dbReference>
<dbReference type="InterPro" id="IPR001650">
    <property type="entry name" value="Helicase_C-like"/>
</dbReference>
<evidence type="ECO:0000256" key="9">
    <source>
        <dbReference type="ARBA" id="ARBA00022833"/>
    </source>
</evidence>
<evidence type="ECO:0000256" key="15">
    <source>
        <dbReference type="ARBA" id="ARBA00034617"/>
    </source>
</evidence>
<evidence type="ECO:0000256" key="5">
    <source>
        <dbReference type="ARBA" id="ARBA00022741"/>
    </source>
</evidence>
<evidence type="ECO:0000259" key="19">
    <source>
        <dbReference type="PROSITE" id="PS51194"/>
    </source>
</evidence>
<dbReference type="Pfam" id="PF00271">
    <property type="entry name" value="Helicase_C"/>
    <property type="match status" value="1"/>
</dbReference>
<dbReference type="SMART" id="SM00487">
    <property type="entry name" value="DEXDc"/>
    <property type="match status" value="1"/>
</dbReference>
<dbReference type="Pfam" id="PF16124">
    <property type="entry name" value="RecQ_Zn_bind"/>
    <property type="match status" value="1"/>
</dbReference>
<dbReference type="InterPro" id="IPR032284">
    <property type="entry name" value="RecQ_Zn-bd"/>
</dbReference>
<dbReference type="AlphaFoldDB" id="A1ZED7"/>
<dbReference type="GO" id="GO:0005737">
    <property type="term" value="C:cytoplasm"/>
    <property type="evidence" value="ECO:0007669"/>
    <property type="project" value="TreeGrafter"/>
</dbReference>
<dbReference type="GO" id="GO:0046872">
    <property type="term" value="F:metal ion binding"/>
    <property type="evidence" value="ECO:0007669"/>
    <property type="project" value="UniProtKB-KW"/>
</dbReference>
<dbReference type="FunFam" id="3.40.50.300:FF:000156">
    <property type="entry name" value="ATP-dependent DNA helicase recQ"/>
    <property type="match status" value="1"/>
</dbReference>
<evidence type="ECO:0000256" key="11">
    <source>
        <dbReference type="ARBA" id="ARBA00023125"/>
    </source>
</evidence>
<dbReference type="GO" id="GO:0003677">
    <property type="term" value="F:DNA binding"/>
    <property type="evidence" value="ECO:0007669"/>
    <property type="project" value="UniProtKB-KW"/>
</dbReference>
<dbReference type="InterPro" id="IPR006293">
    <property type="entry name" value="DNA_helicase_ATP-dep_RecQ_bac"/>
</dbReference>
<dbReference type="GO" id="GO:0005524">
    <property type="term" value="F:ATP binding"/>
    <property type="evidence" value="ECO:0007669"/>
    <property type="project" value="UniProtKB-KW"/>
</dbReference>
<keyword evidence="7 20" id="KW-0378">Hydrolase</keyword>
<dbReference type="Pfam" id="PF14493">
    <property type="entry name" value="HTH_40"/>
    <property type="match status" value="1"/>
</dbReference>
<evidence type="ECO:0000256" key="14">
    <source>
        <dbReference type="ARBA" id="ARBA00023235"/>
    </source>
</evidence>
<dbReference type="InterPro" id="IPR002121">
    <property type="entry name" value="HRDC_dom"/>
</dbReference>
<evidence type="ECO:0000256" key="1">
    <source>
        <dbReference type="ARBA" id="ARBA00001946"/>
    </source>
</evidence>
<comment type="caution">
    <text evidence="20">The sequence shown here is derived from an EMBL/GenBank/DDBJ whole genome shotgun (WGS) entry which is preliminary data.</text>
</comment>